<keyword evidence="2" id="KW-1185">Reference proteome</keyword>
<proteinExistence type="predicted"/>
<dbReference type="RefSeq" id="WP_343498855.1">
    <property type="nucleotide sequence ID" value="NZ_CP154792.1"/>
</dbReference>
<accession>A0ABZ3G4B3</accession>
<dbReference type="EMBL" id="CP154792">
    <property type="protein sequence ID" value="XAN15924.1"/>
    <property type="molecule type" value="Genomic_DNA"/>
</dbReference>
<sequence>MAFKEYENDDDPIVHFDDRYEDIRSQFNSSLVIEVAKKQNMIYGANGEPYQVPVKGGDLIGLESFSKRLLYSDEMPYRIKRVQGVEYGYPLPMAVHIKRLSVYGRIKRRSKAYPPDWELFFDLYNQHPISGCTHVDWGVSEDDFLRRHGVEFGLERKYVDIAHDFISLYRERARKTRLKSRMSDWLSGPKRNRAYLAKAFIDIFDEYSRVMVVNLVLLYRKAACDGRDDALRRGYELLNRHAVDHQVYLDEIDGKGRSEHIVSLEEVKEDLARFTNNMRHKPALFHKDMFIDYFGRIEYSEDAGYHVHMCFVYKGSAAQRDLWYSHEIGKYWVKITEGRGYYCSCNALAAQGRYGDQVGVGVVEHDDFKKIRFLWQAVSYFVKASQIVRMKDTKKAQMFLHGKARKTVGTKLGRPRKPGLHGAEYRERLARIFV</sequence>
<organism evidence="1 2">
    <name type="scientific">Achromobacter denitrificans</name>
    <name type="common">Alcaligenes denitrificans</name>
    <dbReference type="NCBI Taxonomy" id="32002"/>
    <lineage>
        <taxon>Bacteria</taxon>
        <taxon>Pseudomonadati</taxon>
        <taxon>Pseudomonadota</taxon>
        <taxon>Betaproteobacteria</taxon>
        <taxon>Burkholderiales</taxon>
        <taxon>Alcaligenaceae</taxon>
        <taxon>Achromobacter</taxon>
    </lineage>
</organism>
<evidence type="ECO:0000313" key="2">
    <source>
        <dbReference type="Proteomes" id="UP001446337"/>
    </source>
</evidence>
<dbReference type="Proteomes" id="UP001446337">
    <property type="component" value="Chromosome"/>
</dbReference>
<gene>
    <name evidence="1" type="ORF">AAIK43_31875</name>
</gene>
<protein>
    <recommendedName>
        <fullName evidence="3">Inovirus Gp2 family protein</fullName>
    </recommendedName>
</protein>
<name>A0ABZ3G4B3_ACHDE</name>
<evidence type="ECO:0000313" key="1">
    <source>
        <dbReference type="EMBL" id="XAN15924.1"/>
    </source>
</evidence>
<evidence type="ECO:0008006" key="3">
    <source>
        <dbReference type="Google" id="ProtNLM"/>
    </source>
</evidence>
<reference evidence="1 2" key="1">
    <citation type="submission" date="2024-05" db="EMBL/GenBank/DDBJ databases">
        <title>Achromobacter denitrificans. BP1, complete genome.</title>
        <authorList>
            <person name="Zhang B."/>
        </authorList>
    </citation>
    <scope>NUCLEOTIDE SEQUENCE [LARGE SCALE GENOMIC DNA]</scope>
    <source>
        <strain evidence="1 2">BP1</strain>
    </source>
</reference>